<evidence type="ECO:0000256" key="8">
    <source>
        <dbReference type="ARBA" id="ARBA00023114"/>
    </source>
</evidence>
<reference evidence="13 14" key="1">
    <citation type="submission" date="2019-03" db="EMBL/GenBank/DDBJ databases">
        <title>Genomic Encyclopedia of Type Strains, Phase IV (KMG-IV): sequencing the most valuable type-strain genomes for metagenomic binning, comparative biology and taxonomic classification.</title>
        <authorList>
            <person name="Goeker M."/>
        </authorList>
    </citation>
    <scope>NUCLEOTIDE SEQUENCE [LARGE SCALE GENOMIC DNA]</scope>
    <source>
        <strain evidence="13 14">DSM 19605</strain>
    </source>
</reference>
<evidence type="ECO:0000256" key="3">
    <source>
        <dbReference type="ARBA" id="ARBA00022448"/>
    </source>
</evidence>
<feature type="domain" description="Porin" evidence="12">
    <location>
        <begin position="7"/>
        <end position="301"/>
    </location>
</feature>
<evidence type="ECO:0000313" key="13">
    <source>
        <dbReference type="EMBL" id="TDQ37492.1"/>
    </source>
</evidence>
<keyword evidence="7" id="KW-0406">Ion transport</keyword>
<name>A0A4R6TXI6_9BURK</name>
<evidence type="ECO:0000256" key="7">
    <source>
        <dbReference type="ARBA" id="ARBA00023065"/>
    </source>
</evidence>
<keyword evidence="3" id="KW-0813">Transport</keyword>
<evidence type="ECO:0000256" key="11">
    <source>
        <dbReference type="SAM" id="SignalP"/>
    </source>
</evidence>
<protein>
    <submittedName>
        <fullName evidence="13">Putative porin</fullName>
    </submittedName>
</protein>
<evidence type="ECO:0000256" key="10">
    <source>
        <dbReference type="ARBA" id="ARBA00023237"/>
    </source>
</evidence>
<proteinExistence type="predicted"/>
<dbReference type="PRINTS" id="PR00184">
    <property type="entry name" value="NEISSPPORIN"/>
</dbReference>
<organism evidence="13 14">
    <name type="scientific">Tepidicella xavieri</name>
    <dbReference type="NCBI Taxonomy" id="360241"/>
    <lineage>
        <taxon>Bacteria</taxon>
        <taxon>Pseudomonadati</taxon>
        <taxon>Pseudomonadota</taxon>
        <taxon>Betaproteobacteria</taxon>
        <taxon>Burkholderiales</taxon>
        <taxon>Tepidicella</taxon>
    </lineage>
</organism>
<evidence type="ECO:0000256" key="6">
    <source>
        <dbReference type="ARBA" id="ARBA00022729"/>
    </source>
</evidence>
<dbReference type="InterPro" id="IPR001702">
    <property type="entry name" value="Porin_Gram-ve"/>
</dbReference>
<dbReference type="EMBL" id="SNYL01000026">
    <property type="protein sequence ID" value="TDQ37492.1"/>
    <property type="molecule type" value="Genomic_DNA"/>
</dbReference>
<feature type="chain" id="PRO_5020470504" evidence="11">
    <location>
        <begin position="20"/>
        <end position="320"/>
    </location>
</feature>
<dbReference type="InterPro" id="IPR050298">
    <property type="entry name" value="Gram-neg_bact_OMP"/>
</dbReference>
<evidence type="ECO:0000256" key="2">
    <source>
        <dbReference type="ARBA" id="ARBA00011233"/>
    </source>
</evidence>
<keyword evidence="4" id="KW-1134">Transmembrane beta strand</keyword>
<evidence type="ECO:0000256" key="4">
    <source>
        <dbReference type="ARBA" id="ARBA00022452"/>
    </source>
</evidence>
<dbReference type="RefSeq" id="WP_164499759.1">
    <property type="nucleotide sequence ID" value="NZ_SNYL01000026.1"/>
</dbReference>
<keyword evidence="5" id="KW-0812">Transmembrane</keyword>
<accession>A0A4R6TXI6</accession>
<dbReference type="InterPro" id="IPR023614">
    <property type="entry name" value="Porin_dom_sf"/>
</dbReference>
<dbReference type="GO" id="GO:0046930">
    <property type="term" value="C:pore complex"/>
    <property type="evidence" value="ECO:0007669"/>
    <property type="project" value="UniProtKB-KW"/>
</dbReference>
<gene>
    <name evidence="13" type="ORF">DFR43_1267</name>
</gene>
<dbReference type="Gene3D" id="2.40.160.10">
    <property type="entry name" value="Porin"/>
    <property type="match status" value="1"/>
</dbReference>
<comment type="caution">
    <text evidence="13">The sequence shown here is derived from an EMBL/GenBank/DDBJ whole genome shotgun (WGS) entry which is preliminary data.</text>
</comment>
<dbReference type="InterPro" id="IPR002299">
    <property type="entry name" value="Porin_Neis"/>
</dbReference>
<dbReference type="PRINTS" id="PR00182">
    <property type="entry name" value="ECOLNEIPORIN"/>
</dbReference>
<keyword evidence="8" id="KW-0626">Porin</keyword>
<dbReference type="AlphaFoldDB" id="A0A4R6TXI6"/>
<evidence type="ECO:0000313" key="14">
    <source>
        <dbReference type="Proteomes" id="UP000295510"/>
    </source>
</evidence>
<sequence>MKKTLIALAAVAVSGAAFAQSTVTISGTFDPSYSHVKTTTAGGVKTTATTLANSQQGTSAIIFRGTEDLGGGLKVNFLYEANFDATEGGGTAGTQANNLTAGQVFLGLQGNFGNVQLGRANSHTLSAQAGRTPFGTKVGGGYGSTSGTANTRLNDSIKYTSPSFSGFTVGFTHGLKDTQTAGEGWNEVGAFYSAGPLAAGLTFVRQSNTIAQTNLYGQYDFGAAKLFAGYHTEDNKLGLANSKKKGYNLAVSAPMGAVTLMANYGKLDVDGGTAGDRKVTAVGAKYDLSKRTSAYARLVNDKINGGNKVNTTLIGLQHNF</sequence>
<comment type="subunit">
    <text evidence="2">Homotrimer.</text>
</comment>
<dbReference type="SUPFAM" id="SSF56935">
    <property type="entry name" value="Porins"/>
    <property type="match status" value="1"/>
</dbReference>
<keyword evidence="14" id="KW-1185">Reference proteome</keyword>
<dbReference type="GO" id="GO:0015288">
    <property type="term" value="F:porin activity"/>
    <property type="evidence" value="ECO:0007669"/>
    <property type="project" value="UniProtKB-KW"/>
</dbReference>
<dbReference type="GO" id="GO:0009279">
    <property type="term" value="C:cell outer membrane"/>
    <property type="evidence" value="ECO:0007669"/>
    <property type="project" value="UniProtKB-SubCell"/>
</dbReference>
<evidence type="ECO:0000256" key="9">
    <source>
        <dbReference type="ARBA" id="ARBA00023136"/>
    </source>
</evidence>
<dbReference type="CDD" id="cd00342">
    <property type="entry name" value="gram_neg_porins"/>
    <property type="match status" value="1"/>
</dbReference>
<evidence type="ECO:0000256" key="5">
    <source>
        <dbReference type="ARBA" id="ARBA00022692"/>
    </source>
</evidence>
<feature type="signal peptide" evidence="11">
    <location>
        <begin position="1"/>
        <end position="19"/>
    </location>
</feature>
<dbReference type="PANTHER" id="PTHR34501:SF9">
    <property type="entry name" value="MAJOR OUTER MEMBRANE PROTEIN P.IA"/>
    <property type="match status" value="1"/>
</dbReference>
<dbReference type="Proteomes" id="UP000295510">
    <property type="component" value="Unassembled WGS sequence"/>
</dbReference>
<keyword evidence="10" id="KW-0998">Cell outer membrane</keyword>
<dbReference type="PANTHER" id="PTHR34501">
    <property type="entry name" value="PROTEIN YDDL-RELATED"/>
    <property type="match status" value="1"/>
</dbReference>
<keyword evidence="9" id="KW-0472">Membrane</keyword>
<dbReference type="InterPro" id="IPR033900">
    <property type="entry name" value="Gram_neg_porin_domain"/>
</dbReference>
<dbReference type="Pfam" id="PF13609">
    <property type="entry name" value="Porin_4"/>
    <property type="match status" value="1"/>
</dbReference>
<dbReference type="GO" id="GO:0034220">
    <property type="term" value="P:monoatomic ion transmembrane transport"/>
    <property type="evidence" value="ECO:0007669"/>
    <property type="project" value="InterPro"/>
</dbReference>
<evidence type="ECO:0000259" key="12">
    <source>
        <dbReference type="Pfam" id="PF13609"/>
    </source>
</evidence>
<evidence type="ECO:0000256" key="1">
    <source>
        <dbReference type="ARBA" id="ARBA00004571"/>
    </source>
</evidence>
<keyword evidence="6 11" id="KW-0732">Signal</keyword>
<comment type="subcellular location">
    <subcellularLocation>
        <location evidence="1">Cell outer membrane</location>
        <topology evidence="1">Multi-pass membrane protein</topology>
    </subcellularLocation>
</comment>